<reference evidence="12 13" key="1">
    <citation type="submission" date="2019-11" db="EMBL/GenBank/DDBJ databases">
        <title>Paenibacillus monticola sp. nov., a novel PGPR strain isolated from mountain sample in China.</title>
        <authorList>
            <person name="Zhao Q."/>
            <person name="Li H.-P."/>
            <person name="Zhang J.-L."/>
        </authorList>
    </citation>
    <scope>NUCLEOTIDE SEQUENCE [LARGE SCALE GENOMIC DNA]</scope>
    <source>
        <strain evidence="12 13">LC-T2</strain>
    </source>
</reference>
<dbReference type="PANTHER" id="PTHR21087">
    <property type="entry name" value="SHIKIMATE KINASE"/>
    <property type="match status" value="1"/>
</dbReference>
<comment type="catalytic activity">
    <reaction evidence="10 11">
        <text>shikimate + ATP = 3-phosphoshikimate + ADP + H(+)</text>
        <dbReference type="Rhea" id="RHEA:13121"/>
        <dbReference type="ChEBI" id="CHEBI:15378"/>
        <dbReference type="ChEBI" id="CHEBI:30616"/>
        <dbReference type="ChEBI" id="CHEBI:36208"/>
        <dbReference type="ChEBI" id="CHEBI:145989"/>
        <dbReference type="ChEBI" id="CHEBI:456216"/>
        <dbReference type="EC" id="2.7.1.71"/>
    </reaction>
</comment>
<sequence length="172" mass="18675">MSNITGNKNIILVGMMATGKTTVGALLAEELGYDLVDVDQVIVETEGRSIAEIFADEGEEYFRSVESNILKRVLQAERRVISTGGGAVLAPGNTSLMLDKGLVVALTAAIEEIIARVSVDHNRPLLAGNAEERVRHIMESRREAYRFAHCTVDTTGLSAAQVSQHILLHYRG</sequence>
<comment type="pathway">
    <text evidence="1 11">Metabolic intermediate biosynthesis; chorismate biosynthesis; chorismate from D-erythrose 4-phosphate and phosphoenolpyruvate: step 5/7.</text>
</comment>
<comment type="caution">
    <text evidence="12">The sequence shown here is derived from an EMBL/GenBank/DDBJ whole genome shotgun (WGS) entry which is preliminary data.</text>
</comment>
<dbReference type="GO" id="GO:0009423">
    <property type="term" value="P:chorismate biosynthetic process"/>
    <property type="evidence" value="ECO:0007669"/>
    <property type="project" value="UniProtKB-UniRule"/>
</dbReference>
<feature type="binding site" evidence="11">
    <location>
        <begin position="17"/>
        <end position="22"/>
    </location>
    <ligand>
        <name>ATP</name>
        <dbReference type="ChEBI" id="CHEBI:30616"/>
    </ligand>
</feature>
<comment type="subcellular location">
    <subcellularLocation>
        <location evidence="11">Cytoplasm</location>
    </subcellularLocation>
</comment>
<evidence type="ECO:0000256" key="8">
    <source>
        <dbReference type="ARBA" id="ARBA00022840"/>
    </source>
</evidence>
<keyword evidence="11" id="KW-0479">Metal-binding</keyword>
<dbReference type="GO" id="GO:0009073">
    <property type="term" value="P:aromatic amino acid family biosynthetic process"/>
    <property type="evidence" value="ECO:0007669"/>
    <property type="project" value="UniProtKB-KW"/>
</dbReference>
<evidence type="ECO:0000256" key="11">
    <source>
        <dbReference type="HAMAP-Rule" id="MF_00109"/>
    </source>
</evidence>
<keyword evidence="8 11" id="KW-0067">ATP-binding</keyword>
<dbReference type="UniPathway" id="UPA00053">
    <property type="reaction ID" value="UER00088"/>
</dbReference>
<keyword evidence="11" id="KW-0963">Cytoplasm</keyword>
<feature type="binding site" evidence="11">
    <location>
        <position position="21"/>
    </location>
    <ligand>
        <name>Mg(2+)</name>
        <dbReference type="ChEBI" id="CHEBI:18420"/>
    </ligand>
</feature>
<dbReference type="GO" id="GO:0000287">
    <property type="term" value="F:magnesium ion binding"/>
    <property type="evidence" value="ECO:0007669"/>
    <property type="project" value="UniProtKB-UniRule"/>
</dbReference>
<keyword evidence="9 11" id="KW-0057">Aromatic amino acid biosynthesis</keyword>
<comment type="function">
    <text evidence="11">Catalyzes the specific phosphorylation of the 3-hydroxyl group of shikimic acid using ATP as a cosubstrate.</text>
</comment>
<keyword evidence="13" id="KW-1185">Reference proteome</keyword>
<dbReference type="Proteomes" id="UP000463051">
    <property type="component" value="Unassembled WGS sequence"/>
</dbReference>
<evidence type="ECO:0000256" key="9">
    <source>
        <dbReference type="ARBA" id="ARBA00023141"/>
    </source>
</evidence>
<evidence type="ECO:0000256" key="7">
    <source>
        <dbReference type="ARBA" id="ARBA00022777"/>
    </source>
</evidence>
<feature type="binding site" evidence="11">
    <location>
        <position position="85"/>
    </location>
    <ligand>
        <name>substrate</name>
    </ligand>
</feature>
<keyword evidence="5 11" id="KW-0808">Transferase</keyword>
<evidence type="ECO:0000256" key="5">
    <source>
        <dbReference type="ARBA" id="ARBA00022679"/>
    </source>
</evidence>
<organism evidence="12 13">
    <name type="scientific">Paenibacillus monticola</name>
    <dbReference type="NCBI Taxonomy" id="2666075"/>
    <lineage>
        <taxon>Bacteria</taxon>
        <taxon>Bacillati</taxon>
        <taxon>Bacillota</taxon>
        <taxon>Bacilli</taxon>
        <taxon>Bacillales</taxon>
        <taxon>Paenibacillaceae</taxon>
        <taxon>Paenibacillus</taxon>
    </lineage>
</organism>
<evidence type="ECO:0000256" key="1">
    <source>
        <dbReference type="ARBA" id="ARBA00004842"/>
    </source>
</evidence>
<evidence type="ECO:0000256" key="3">
    <source>
        <dbReference type="ARBA" id="ARBA00012154"/>
    </source>
</evidence>
<evidence type="ECO:0000313" key="13">
    <source>
        <dbReference type="Proteomes" id="UP000463051"/>
    </source>
</evidence>
<dbReference type="InterPro" id="IPR023000">
    <property type="entry name" value="Shikimate_kinase_CS"/>
</dbReference>
<dbReference type="PRINTS" id="PR01100">
    <property type="entry name" value="SHIKIMTKNASE"/>
</dbReference>
<keyword evidence="4 11" id="KW-0028">Amino-acid biosynthesis</keyword>
<feature type="binding site" evidence="11">
    <location>
        <position position="123"/>
    </location>
    <ligand>
        <name>ATP</name>
        <dbReference type="ChEBI" id="CHEBI:30616"/>
    </ligand>
</feature>
<dbReference type="EC" id="2.7.1.71" evidence="3 11"/>
<dbReference type="HAMAP" id="MF_00109">
    <property type="entry name" value="Shikimate_kinase"/>
    <property type="match status" value="1"/>
</dbReference>
<accession>A0A7X2H2W7</accession>
<dbReference type="InterPro" id="IPR000623">
    <property type="entry name" value="Shikimate_kinase/TSH1"/>
</dbReference>
<dbReference type="GO" id="GO:0008652">
    <property type="term" value="P:amino acid biosynthetic process"/>
    <property type="evidence" value="ECO:0007669"/>
    <property type="project" value="UniProtKB-KW"/>
</dbReference>
<dbReference type="EMBL" id="WJXB01000002">
    <property type="protein sequence ID" value="MRN52534.1"/>
    <property type="molecule type" value="Genomic_DNA"/>
</dbReference>
<keyword evidence="7 11" id="KW-0418">Kinase</keyword>
<dbReference type="PROSITE" id="PS01128">
    <property type="entry name" value="SHIKIMATE_KINASE"/>
    <property type="match status" value="1"/>
</dbReference>
<keyword evidence="11" id="KW-0460">Magnesium</keyword>
<comment type="similarity">
    <text evidence="2 11">Belongs to the shikimate kinase family.</text>
</comment>
<name>A0A7X2H2W7_9BACL</name>
<dbReference type="GO" id="GO:0005524">
    <property type="term" value="F:ATP binding"/>
    <property type="evidence" value="ECO:0007669"/>
    <property type="project" value="UniProtKB-UniRule"/>
</dbReference>
<feature type="binding site" evidence="11">
    <location>
        <position position="39"/>
    </location>
    <ligand>
        <name>substrate</name>
    </ligand>
</feature>
<dbReference type="Pfam" id="PF01202">
    <property type="entry name" value="SKI"/>
    <property type="match status" value="1"/>
</dbReference>
<dbReference type="PANTHER" id="PTHR21087:SF16">
    <property type="entry name" value="SHIKIMATE KINASE 1, CHLOROPLASTIC"/>
    <property type="match status" value="1"/>
</dbReference>
<dbReference type="GO" id="GO:0005829">
    <property type="term" value="C:cytosol"/>
    <property type="evidence" value="ECO:0007669"/>
    <property type="project" value="TreeGrafter"/>
</dbReference>
<evidence type="ECO:0000313" key="12">
    <source>
        <dbReference type="EMBL" id="MRN52534.1"/>
    </source>
</evidence>
<keyword evidence="6 11" id="KW-0547">Nucleotide-binding</keyword>
<evidence type="ECO:0000256" key="10">
    <source>
        <dbReference type="ARBA" id="ARBA00048567"/>
    </source>
</evidence>
<evidence type="ECO:0000256" key="6">
    <source>
        <dbReference type="ARBA" id="ARBA00022741"/>
    </source>
</evidence>
<comment type="subunit">
    <text evidence="11">Monomer.</text>
</comment>
<comment type="caution">
    <text evidence="11">Lacks conserved residue(s) required for the propagation of feature annotation.</text>
</comment>
<dbReference type="Gene3D" id="3.40.50.300">
    <property type="entry name" value="P-loop containing nucleotide triphosphate hydrolases"/>
    <property type="match status" value="1"/>
</dbReference>
<proteinExistence type="inferred from homology"/>
<evidence type="ECO:0000256" key="4">
    <source>
        <dbReference type="ARBA" id="ARBA00022605"/>
    </source>
</evidence>
<gene>
    <name evidence="11" type="primary">aroK</name>
    <name evidence="12" type="ORF">GJB61_05925</name>
</gene>
<dbReference type="InterPro" id="IPR031322">
    <property type="entry name" value="Shikimate/glucono_kinase"/>
</dbReference>
<evidence type="ECO:0000256" key="2">
    <source>
        <dbReference type="ARBA" id="ARBA00006997"/>
    </source>
</evidence>
<feature type="binding site" evidence="11">
    <location>
        <position position="141"/>
    </location>
    <ligand>
        <name>substrate</name>
    </ligand>
</feature>
<dbReference type="InterPro" id="IPR027417">
    <property type="entry name" value="P-loop_NTPase"/>
</dbReference>
<dbReference type="GO" id="GO:0004765">
    <property type="term" value="F:shikimate kinase activity"/>
    <property type="evidence" value="ECO:0007669"/>
    <property type="project" value="UniProtKB-UniRule"/>
</dbReference>
<feature type="binding site" evidence="11">
    <location>
        <position position="63"/>
    </location>
    <ligand>
        <name>substrate</name>
    </ligand>
</feature>
<comment type="cofactor">
    <cofactor evidence="11">
        <name>Mg(2+)</name>
        <dbReference type="ChEBI" id="CHEBI:18420"/>
    </cofactor>
    <text evidence="11">Binds 1 Mg(2+) ion per subunit.</text>
</comment>
<dbReference type="CDD" id="cd00464">
    <property type="entry name" value="SK"/>
    <property type="match status" value="1"/>
</dbReference>
<protein>
    <recommendedName>
        <fullName evidence="3 11">Shikimate kinase</fullName>
        <shortName evidence="11">SK</shortName>
        <ecNumber evidence="3 11">2.7.1.71</ecNumber>
    </recommendedName>
</protein>
<dbReference type="SUPFAM" id="SSF52540">
    <property type="entry name" value="P-loop containing nucleoside triphosphate hydrolases"/>
    <property type="match status" value="1"/>
</dbReference>
<dbReference type="AlphaFoldDB" id="A0A7X2H2W7"/>